<organism evidence="1 2">
    <name type="scientific">Artemisia annua</name>
    <name type="common">Sweet wormwood</name>
    <dbReference type="NCBI Taxonomy" id="35608"/>
    <lineage>
        <taxon>Eukaryota</taxon>
        <taxon>Viridiplantae</taxon>
        <taxon>Streptophyta</taxon>
        <taxon>Embryophyta</taxon>
        <taxon>Tracheophyta</taxon>
        <taxon>Spermatophyta</taxon>
        <taxon>Magnoliopsida</taxon>
        <taxon>eudicotyledons</taxon>
        <taxon>Gunneridae</taxon>
        <taxon>Pentapetalae</taxon>
        <taxon>asterids</taxon>
        <taxon>campanulids</taxon>
        <taxon>Asterales</taxon>
        <taxon>Asteraceae</taxon>
        <taxon>Asteroideae</taxon>
        <taxon>Anthemideae</taxon>
        <taxon>Artemisiinae</taxon>
        <taxon>Artemisia</taxon>
    </lineage>
</organism>
<name>A0A2U1QJ58_ARTAN</name>
<evidence type="ECO:0000313" key="2">
    <source>
        <dbReference type="Proteomes" id="UP000245207"/>
    </source>
</evidence>
<keyword evidence="2" id="KW-1185">Reference proteome</keyword>
<sequence>MNVEPKFGKRRIMYRNRKYDDNVDNETVKTVEEIFRTDYFLYIVDHATSSLQSRFEQFIVYEGIFSFLFSIENLKSLDDTSEDASFDTKDTSFLKETPRGDASWIYMTYQVLRFFAYKEEGENEAQAEAEDDEDEYDKRVKEAHQSVEHVLIDNVIMGMVMSLGSWEWEMMTLSEGHLSTLRCKVINSGGCLNGRRGSMVGVAQAKAGRGSLKQGY</sequence>
<reference evidence="1 2" key="1">
    <citation type="journal article" date="2018" name="Mol. Plant">
        <title>The genome of Artemisia annua provides insight into the evolution of Asteraceae family and artemisinin biosynthesis.</title>
        <authorList>
            <person name="Shen Q."/>
            <person name="Zhang L."/>
            <person name="Liao Z."/>
            <person name="Wang S."/>
            <person name="Yan T."/>
            <person name="Shi P."/>
            <person name="Liu M."/>
            <person name="Fu X."/>
            <person name="Pan Q."/>
            <person name="Wang Y."/>
            <person name="Lv Z."/>
            <person name="Lu X."/>
            <person name="Zhang F."/>
            <person name="Jiang W."/>
            <person name="Ma Y."/>
            <person name="Chen M."/>
            <person name="Hao X."/>
            <person name="Li L."/>
            <person name="Tang Y."/>
            <person name="Lv G."/>
            <person name="Zhou Y."/>
            <person name="Sun X."/>
            <person name="Brodelius P.E."/>
            <person name="Rose J.K.C."/>
            <person name="Tang K."/>
        </authorList>
    </citation>
    <scope>NUCLEOTIDE SEQUENCE [LARGE SCALE GENOMIC DNA]</scope>
    <source>
        <strain evidence="2">cv. Huhao1</strain>
        <tissue evidence="1">Leaf</tissue>
    </source>
</reference>
<dbReference type="OrthoDB" id="1306140at2759"/>
<comment type="caution">
    <text evidence="1">The sequence shown here is derived from an EMBL/GenBank/DDBJ whole genome shotgun (WGS) entry which is preliminary data.</text>
</comment>
<accession>A0A2U1QJ58</accession>
<dbReference type="Proteomes" id="UP000245207">
    <property type="component" value="Unassembled WGS sequence"/>
</dbReference>
<evidence type="ECO:0000313" key="1">
    <source>
        <dbReference type="EMBL" id="PWA97997.1"/>
    </source>
</evidence>
<dbReference type="AlphaFoldDB" id="A0A2U1QJ58"/>
<dbReference type="EMBL" id="PKPP01000090">
    <property type="protein sequence ID" value="PWA97997.1"/>
    <property type="molecule type" value="Genomic_DNA"/>
</dbReference>
<proteinExistence type="predicted"/>
<gene>
    <name evidence="1" type="ORF">CTI12_AA024580</name>
</gene>
<protein>
    <submittedName>
        <fullName evidence="1">Zinc finger MYM-type protein 1</fullName>
    </submittedName>
</protein>